<proteinExistence type="predicted"/>
<gene>
    <name evidence="1" type="ORF">ACFONL_12550</name>
</gene>
<dbReference type="SUPFAM" id="SSF46785">
    <property type="entry name" value="Winged helix' DNA-binding domain"/>
    <property type="match status" value="1"/>
</dbReference>
<evidence type="ECO:0000313" key="1">
    <source>
        <dbReference type="EMBL" id="MFC3638190.1"/>
    </source>
</evidence>
<dbReference type="EMBL" id="JBHRYC010000061">
    <property type="protein sequence ID" value="MFC3638190.1"/>
    <property type="molecule type" value="Genomic_DNA"/>
</dbReference>
<reference evidence="2" key="1">
    <citation type="journal article" date="2019" name="Int. J. Syst. Evol. Microbiol.">
        <title>The Global Catalogue of Microorganisms (GCM) 10K type strain sequencing project: providing services to taxonomists for standard genome sequencing and annotation.</title>
        <authorList>
            <consortium name="The Broad Institute Genomics Platform"/>
            <consortium name="The Broad Institute Genome Sequencing Center for Infectious Disease"/>
            <person name="Wu L."/>
            <person name="Ma J."/>
        </authorList>
    </citation>
    <scope>NUCLEOTIDE SEQUENCE [LARGE SCALE GENOMIC DNA]</scope>
    <source>
        <strain evidence="2">KCTC 42282</strain>
    </source>
</reference>
<dbReference type="Gene3D" id="1.10.10.10">
    <property type="entry name" value="Winged helix-like DNA-binding domain superfamily/Winged helix DNA-binding domain"/>
    <property type="match status" value="1"/>
</dbReference>
<dbReference type="RefSeq" id="WP_191320452.1">
    <property type="nucleotide sequence ID" value="NZ_BNCG01000017.1"/>
</dbReference>
<sequence length="296" mass="32807">MSIQAVGWALKQKIPSASAKFVLVAIANYADENGRCWPSQQALAADTSLSERSIRNAIHALEELGVIERIERRRQDGSRTSDAIQIVAFGASEPQPADFAGGLEKSAATTGKSCRDNRQMTTEQPADFAGLTTFEPSLNHQENHSSAASPPRRPESDDLFDQFWAAYPRRGQAANPKKPAREKFARAVKAGANPQVIIAAARRYADIERRAGRFDTEKVAQAMTWLNQQRWDDYAEQPSLQTAQAPGADQWVKRLEMHARGDWFDHWGPKPGQEGCRVPGDILATWRRDNGKELAA</sequence>
<organism evidence="1 2">
    <name type="scientific">Camelimonas fluminis</name>
    <dbReference type="NCBI Taxonomy" id="1576911"/>
    <lineage>
        <taxon>Bacteria</taxon>
        <taxon>Pseudomonadati</taxon>
        <taxon>Pseudomonadota</taxon>
        <taxon>Alphaproteobacteria</taxon>
        <taxon>Hyphomicrobiales</taxon>
        <taxon>Chelatococcaceae</taxon>
        <taxon>Camelimonas</taxon>
    </lineage>
</organism>
<protein>
    <submittedName>
        <fullName evidence="1">Helix-turn-helix domain-containing protein</fullName>
    </submittedName>
</protein>
<dbReference type="InterPro" id="IPR036388">
    <property type="entry name" value="WH-like_DNA-bd_sf"/>
</dbReference>
<comment type="caution">
    <text evidence="1">The sequence shown here is derived from an EMBL/GenBank/DDBJ whole genome shotgun (WGS) entry which is preliminary data.</text>
</comment>
<keyword evidence="2" id="KW-1185">Reference proteome</keyword>
<dbReference type="Pfam" id="PF13730">
    <property type="entry name" value="HTH_36"/>
    <property type="match status" value="1"/>
</dbReference>
<accession>A0ABV7UHJ6</accession>
<name>A0ABV7UHJ6_9HYPH</name>
<dbReference type="InterPro" id="IPR036390">
    <property type="entry name" value="WH_DNA-bd_sf"/>
</dbReference>
<evidence type="ECO:0000313" key="2">
    <source>
        <dbReference type="Proteomes" id="UP001595704"/>
    </source>
</evidence>
<dbReference type="Proteomes" id="UP001595704">
    <property type="component" value="Unassembled WGS sequence"/>
</dbReference>